<dbReference type="InterPro" id="IPR036388">
    <property type="entry name" value="WH-like_DNA-bd_sf"/>
</dbReference>
<name>A7I9T3_METB6</name>
<dbReference type="Gene3D" id="1.10.10.10">
    <property type="entry name" value="Winged helix-like DNA-binding domain superfamily/Winged helix DNA-binding domain"/>
    <property type="match status" value="1"/>
</dbReference>
<sequence>MSDLLSIISASDKRRNLLILLNNGPKEWDEIKQILKVTSTGMLPQVKILEEEHLIERAGKQFSLTSMGRVLTAHMTPLIRTMDVFDKNKKFWQDHNLDALPIELLMDIGDLGNYQILETADEEIFGISAFLDNINKARTLTGISHTVHPRFPDFFLNLAKKRVKMSLILTPGVFKIIQEKYRHLLNEGLKLKSADVYVLKEDVKFSNITTDTYFSLSLFYNNGVFDSKHDVISYDPSAREWGNRLFSYYLNRAEKIEADD</sequence>
<reference evidence="3" key="1">
    <citation type="journal article" date="2015" name="Microbiology">
        <title>Genome of Methanoregula boonei 6A8 reveals adaptations to oligotrophic peatland environments.</title>
        <authorList>
            <person name="Braeuer S."/>
            <person name="Cadillo-Quiroz H."/>
            <person name="Kyrpides N."/>
            <person name="Woyke T."/>
            <person name="Goodwin L."/>
            <person name="Detter C."/>
            <person name="Podell S."/>
            <person name="Yavitt J.B."/>
            <person name="Zinder S.H."/>
        </authorList>
    </citation>
    <scope>NUCLEOTIDE SEQUENCE [LARGE SCALE GENOMIC DNA]</scope>
    <source>
        <strain evidence="3">DSM 21154 / JCM 14090 / 6A8</strain>
    </source>
</reference>
<dbReference type="InterPro" id="IPR036390">
    <property type="entry name" value="WH_DNA-bd_sf"/>
</dbReference>
<dbReference type="Pfam" id="PF08350">
    <property type="entry name" value="FilR1_middle"/>
    <property type="match status" value="1"/>
</dbReference>
<dbReference type="KEGG" id="mbn:Mboo_1980"/>
<dbReference type="AlphaFoldDB" id="A7I9T3"/>
<evidence type="ECO:0000313" key="2">
    <source>
        <dbReference type="EMBL" id="ABS56494.1"/>
    </source>
</evidence>
<dbReference type="EMBL" id="CP000780">
    <property type="protein sequence ID" value="ABS56494.1"/>
    <property type="molecule type" value="Genomic_DNA"/>
</dbReference>
<dbReference type="PIRSF" id="PIRSF006692">
    <property type="entry name" value="TF_HTH_AF0396_prd"/>
    <property type="match status" value="1"/>
</dbReference>
<dbReference type="InterPro" id="IPR013561">
    <property type="entry name" value="FilR1_middle_dom"/>
</dbReference>
<dbReference type="InterPro" id="IPR016490">
    <property type="entry name" value="Tscrpt_reg_HTH_AF0396-typ3"/>
</dbReference>
<organism evidence="2 3">
    <name type="scientific">Methanoregula boonei (strain DSM 21154 / JCM 14090 / 6A8)</name>
    <dbReference type="NCBI Taxonomy" id="456442"/>
    <lineage>
        <taxon>Archaea</taxon>
        <taxon>Methanobacteriati</taxon>
        <taxon>Methanobacteriota</taxon>
        <taxon>Stenosarchaea group</taxon>
        <taxon>Methanomicrobia</taxon>
        <taxon>Methanomicrobiales</taxon>
        <taxon>Methanoregulaceae</taxon>
        <taxon>Methanoregula</taxon>
    </lineage>
</organism>
<dbReference type="OrthoDB" id="11410at2157"/>
<accession>A7I9T3</accession>
<proteinExistence type="predicted"/>
<gene>
    <name evidence="2" type="ordered locus">Mboo_1980</name>
</gene>
<dbReference type="HOGENOM" id="CLU_062767_1_1_2"/>
<dbReference type="InterPro" id="IPR011991">
    <property type="entry name" value="ArsR-like_HTH"/>
</dbReference>
<evidence type="ECO:0000313" key="3">
    <source>
        <dbReference type="Proteomes" id="UP000002408"/>
    </source>
</evidence>
<dbReference type="Proteomes" id="UP000002408">
    <property type="component" value="Chromosome"/>
</dbReference>
<dbReference type="eggNOG" id="arCOG04362">
    <property type="taxonomic scope" value="Archaea"/>
</dbReference>
<protein>
    <recommendedName>
        <fullName evidence="1">Methanogenesis regulatory protein FilR1 middle domain-containing protein</fullName>
    </recommendedName>
</protein>
<dbReference type="SUPFAM" id="SSF46785">
    <property type="entry name" value="Winged helix' DNA-binding domain"/>
    <property type="match status" value="1"/>
</dbReference>
<dbReference type="CDD" id="cd00090">
    <property type="entry name" value="HTH_ARSR"/>
    <property type="match status" value="1"/>
</dbReference>
<feature type="domain" description="Methanogenesis regulatory protein FilR1 middle" evidence="1">
    <location>
        <begin position="128"/>
        <end position="252"/>
    </location>
</feature>
<evidence type="ECO:0000259" key="1">
    <source>
        <dbReference type="Pfam" id="PF08350"/>
    </source>
</evidence>
<keyword evidence="3" id="KW-1185">Reference proteome</keyword>